<protein>
    <submittedName>
        <fullName evidence="2">Uncharacterized protein</fullName>
    </submittedName>
</protein>
<proteinExistence type="predicted"/>
<gene>
    <name evidence="2" type="ORF">NZH93_49125</name>
</gene>
<evidence type="ECO:0000256" key="1">
    <source>
        <dbReference type="SAM" id="MobiDB-lite"/>
    </source>
</evidence>
<sequence length="190" mass="20267">MITTIICFDRRVDSMDPVSLSSLGAVGVGYAVKFLFDRASAVLDRRAQRNAAEAALPPTTSGTPHNSTKPGGTGQAADAVEAERELADAMRVLQVYRTHDLPVKADDEQLMNCLGRMHAALEQVEGAPIDLTAHVQAMIEVEQTADVVRGDMTGARVDALQPDTTARIRQQIGSVEHGGTVIGFQSGRSL</sequence>
<comment type="caution">
    <text evidence="2">The sequence shown here is derived from an EMBL/GenBank/DDBJ whole genome shotgun (WGS) entry which is preliminary data.</text>
</comment>
<evidence type="ECO:0000313" key="2">
    <source>
        <dbReference type="EMBL" id="MCS7484843.1"/>
    </source>
</evidence>
<dbReference type="AlphaFoldDB" id="A0A9X3A7X9"/>
<evidence type="ECO:0000313" key="3">
    <source>
        <dbReference type="Proteomes" id="UP001141259"/>
    </source>
</evidence>
<dbReference type="RefSeq" id="WP_259630288.1">
    <property type="nucleotide sequence ID" value="NZ_JANYMP010000057.1"/>
</dbReference>
<feature type="region of interest" description="Disordered" evidence="1">
    <location>
        <begin position="50"/>
        <end position="78"/>
    </location>
</feature>
<dbReference type="EMBL" id="JANYMP010000057">
    <property type="protein sequence ID" value="MCS7484843.1"/>
    <property type="molecule type" value="Genomic_DNA"/>
</dbReference>
<name>A0A9X3A7X9_9PSEU</name>
<feature type="compositionally biased region" description="Polar residues" evidence="1">
    <location>
        <begin position="58"/>
        <end position="70"/>
    </location>
</feature>
<accession>A0A9X3A7X9</accession>
<organism evidence="2 3">
    <name type="scientific">Umezawaea endophytica</name>
    <dbReference type="NCBI Taxonomy" id="1654476"/>
    <lineage>
        <taxon>Bacteria</taxon>
        <taxon>Bacillati</taxon>
        <taxon>Actinomycetota</taxon>
        <taxon>Actinomycetes</taxon>
        <taxon>Pseudonocardiales</taxon>
        <taxon>Pseudonocardiaceae</taxon>
        <taxon>Umezawaea</taxon>
    </lineage>
</organism>
<keyword evidence="3" id="KW-1185">Reference proteome</keyword>
<dbReference type="Proteomes" id="UP001141259">
    <property type="component" value="Unassembled WGS sequence"/>
</dbReference>
<reference evidence="2" key="1">
    <citation type="submission" date="2022-08" db="EMBL/GenBank/DDBJ databases">
        <authorList>
            <person name="Tistechok S."/>
            <person name="Samborskyy M."/>
            <person name="Roman I."/>
        </authorList>
    </citation>
    <scope>NUCLEOTIDE SEQUENCE</scope>
    <source>
        <strain evidence="2">DSM 103496</strain>
    </source>
</reference>